<protein>
    <submittedName>
        <fullName evidence="1">Uncharacterized protein</fullName>
    </submittedName>
</protein>
<dbReference type="EMBL" id="RJTM01000135">
    <property type="protein sequence ID" value="RNL78182.1"/>
    <property type="molecule type" value="Genomic_DNA"/>
</dbReference>
<dbReference type="AlphaFoldDB" id="A0A3N0DRD7"/>
<comment type="caution">
    <text evidence="1">The sequence shown here is derived from an EMBL/GenBank/DDBJ whole genome shotgun (WGS) entry which is preliminary data.</text>
</comment>
<keyword evidence="2" id="KW-1185">Reference proteome</keyword>
<proteinExistence type="predicted"/>
<sequence>MKLFEFREHEVLSSQFVSDRLRDKKDIRYDPERTTAVTEEQAPYISEIQSLTKEDLRDQFIVFRLSDKKEGPAILESSEVTSSVPGSEAEPDVLVNLEMQSFHIGKDVHVDKNTRATMRINIGKDENSTDKYFDTAFWSIAAGLDLYNHARKKPADPKDLKADFRQAFGNRPIEIPGGLAKMTFEVVKHREPKWWQRIFKFLQSDTGQTLTSTIGFPAITHSAINLLDELLNRLDKSDPEVLFKSRPLRLALSEKAKRDYTGGSERVKIGSLSPGFCVLARGKDFKAFVDSDAFYYPTYGKLVPSNISNSDLVSGNYEDPFKNVTYAIFRIGMKQHKLDPTFNYG</sequence>
<name>A0A3N0DRD7_SINP1</name>
<accession>A0A3N0DRD7</accession>
<dbReference type="OrthoDB" id="1490644at2"/>
<evidence type="ECO:0000313" key="1">
    <source>
        <dbReference type="EMBL" id="RNL78182.1"/>
    </source>
</evidence>
<dbReference type="RefSeq" id="WP_123217700.1">
    <property type="nucleotide sequence ID" value="NZ_RJTM01000135.1"/>
</dbReference>
<evidence type="ECO:0000313" key="2">
    <source>
        <dbReference type="Proteomes" id="UP000267469"/>
    </source>
</evidence>
<organism evidence="1 2">
    <name type="scientific">Sinomicrobium pectinilyticum</name>
    <dbReference type="NCBI Taxonomy" id="1084421"/>
    <lineage>
        <taxon>Bacteria</taxon>
        <taxon>Pseudomonadati</taxon>
        <taxon>Bacteroidota</taxon>
        <taxon>Flavobacteriia</taxon>
        <taxon>Flavobacteriales</taxon>
        <taxon>Flavobacteriaceae</taxon>
        <taxon>Sinomicrobium</taxon>
    </lineage>
</organism>
<reference evidence="1 2" key="1">
    <citation type="submission" date="2018-10" db="EMBL/GenBank/DDBJ databases">
        <title>Sinomicrobium pectinilyticum sp. nov., a pectinase-producing bacterium isolated from alkaline and saline soil, and emended description of the genus Sinomicrobium.</title>
        <authorList>
            <person name="Cheng B."/>
            <person name="Li C."/>
            <person name="Lai Q."/>
            <person name="Du M."/>
            <person name="Shao Z."/>
            <person name="Xu P."/>
            <person name="Yang C."/>
        </authorList>
    </citation>
    <scope>NUCLEOTIDE SEQUENCE [LARGE SCALE GENOMIC DNA]</scope>
    <source>
        <strain evidence="1 2">5DNS001</strain>
    </source>
</reference>
<dbReference type="Proteomes" id="UP000267469">
    <property type="component" value="Unassembled WGS sequence"/>
</dbReference>
<gene>
    <name evidence="1" type="ORF">ED312_19470</name>
</gene>